<proteinExistence type="predicted"/>
<dbReference type="Proteomes" id="UP000075526">
    <property type="component" value="Unassembled WGS sequence"/>
</dbReference>
<evidence type="ECO:0000313" key="2">
    <source>
        <dbReference type="Proteomes" id="UP000075526"/>
    </source>
</evidence>
<accession>A0A149RQL3</accession>
<dbReference type="EMBL" id="LHZF01000155">
    <property type="protein sequence ID" value="KXV16656.1"/>
    <property type="molecule type" value="Genomic_DNA"/>
</dbReference>
<reference evidence="1 2" key="1">
    <citation type="submission" date="2015-06" db="EMBL/GenBank/DDBJ databases">
        <title>Improved classification and identification of acetic acid bacteria using matrix-assisted laser desorption/ionization time-of-flight mass spectrometry; Gluconobacter nephelii and Gluconobacter uchimurae are later heterotypic synonyms of Gluconobacter japonicus and Gluconobacter oxydans, respectively.</title>
        <authorList>
            <person name="Li L."/>
            <person name="Cleenwerck I."/>
            <person name="De Vuyst L."/>
            <person name="Vandamme P."/>
        </authorList>
    </citation>
    <scope>NUCLEOTIDE SEQUENCE [LARGE SCALE GENOMIC DNA]</scope>
    <source>
        <strain evidence="1 2">LMG 1552</strain>
    </source>
</reference>
<dbReference type="PATRIC" id="fig|178901.13.peg.1034"/>
<name>A0A149RQL3_9PROT</name>
<dbReference type="RefSeq" id="WP_156473854.1">
    <property type="nucleotide sequence ID" value="NZ_LHZF01000155.1"/>
</dbReference>
<evidence type="ECO:0000313" key="1">
    <source>
        <dbReference type="EMBL" id="KXV16656.1"/>
    </source>
</evidence>
<organism evidence="1 2">
    <name type="scientific">Acetobacter malorum</name>
    <dbReference type="NCBI Taxonomy" id="178901"/>
    <lineage>
        <taxon>Bacteria</taxon>
        <taxon>Pseudomonadati</taxon>
        <taxon>Pseudomonadota</taxon>
        <taxon>Alphaproteobacteria</taxon>
        <taxon>Acetobacterales</taxon>
        <taxon>Acetobacteraceae</taxon>
        <taxon>Acetobacter</taxon>
    </lineage>
</organism>
<protein>
    <submittedName>
        <fullName evidence="1">Uncharacterized protein</fullName>
    </submittedName>
</protein>
<sequence>MTDFCPADNLSTPQLKSVERTMNTQSRITVSRIAASLFGLIALLPLAGCGESGPSQAEIQSIISQNYADAAEGNRSFGDILDHRHPAPPVVKVTELTCQARGTYEVHGEKLPIFRCDVTFKVGEDPQKQKLDFVKIEGKWSQYEE</sequence>
<comment type="caution">
    <text evidence="1">The sequence shown here is derived from an EMBL/GenBank/DDBJ whole genome shotgun (WGS) entry which is preliminary data.</text>
</comment>
<gene>
    <name evidence="1" type="ORF">AD933_05980</name>
</gene>
<dbReference type="AlphaFoldDB" id="A0A149RQL3"/>